<gene>
    <name evidence="1" type="ORF">O4U47_21895</name>
</gene>
<keyword evidence="2" id="KW-1185">Reference proteome</keyword>
<accession>A0ABT4TR52</accession>
<sequence length="110" mass="11578">MAVLSIEIFLRAPETTDPASHPTPDWLTRTLAEAITPLTAPGSAMPVIGAIVDAFPDGDGAQIRATCLAADGVEAMDTLAARLEAVLIDFACVEGWHLHAGQTNWHCADN</sequence>
<reference evidence="1" key="1">
    <citation type="submission" date="2023-01" db="EMBL/GenBank/DDBJ databases">
        <title>Draft genome sequence of Nocardiopsis sp. LSu2-4 isolated from halophytes.</title>
        <authorList>
            <person name="Duangmal K."/>
            <person name="Chantavorakit T."/>
        </authorList>
    </citation>
    <scope>NUCLEOTIDE SEQUENCE</scope>
    <source>
        <strain evidence="1">LSu2-4</strain>
    </source>
</reference>
<proteinExistence type="predicted"/>
<evidence type="ECO:0000313" key="1">
    <source>
        <dbReference type="EMBL" id="MDA2807174.1"/>
    </source>
</evidence>
<protein>
    <submittedName>
        <fullName evidence="1">Uncharacterized protein</fullName>
    </submittedName>
</protein>
<evidence type="ECO:0000313" key="2">
    <source>
        <dbReference type="Proteomes" id="UP001165685"/>
    </source>
</evidence>
<dbReference type="RefSeq" id="WP_270679804.1">
    <property type="nucleotide sequence ID" value="NZ_JAQFWP010000048.1"/>
</dbReference>
<dbReference type="EMBL" id="JAQFWP010000048">
    <property type="protein sequence ID" value="MDA2807174.1"/>
    <property type="molecule type" value="Genomic_DNA"/>
</dbReference>
<comment type="caution">
    <text evidence="1">The sequence shown here is derived from an EMBL/GenBank/DDBJ whole genome shotgun (WGS) entry which is preliminary data.</text>
</comment>
<dbReference type="Proteomes" id="UP001165685">
    <property type="component" value="Unassembled WGS sequence"/>
</dbReference>
<name>A0ABT4TR52_9ACTN</name>
<organism evidence="1 2">
    <name type="scientific">Nocardiopsis suaedae</name>
    <dbReference type="NCBI Taxonomy" id="3018444"/>
    <lineage>
        <taxon>Bacteria</taxon>
        <taxon>Bacillati</taxon>
        <taxon>Actinomycetota</taxon>
        <taxon>Actinomycetes</taxon>
        <taxon>Streptosporangiales</taxon>
        <taxon>Nocardiopsidaceae</taxon>
        <taxon>Nocardiopsis</taxon>
    </lineage>
</organism>